<protein>
    <submittedName>
        <fullName evidence="2">Histidine-rich protein PFHRP-II-like isoform X2</fullName>
    </submittedName>
</protein>
<organism evidence="2 3">
    <name type="scientific">Ophiocordyceps camponoti-floridani</name>
    <dbReference type="NCBI Taxonomy" id="2030778"/>
    <lineage>
        <taxon>Eukaryota</taxon>
        <taxon>Fungi</taxon>
        <taxon>Dikarya</taxon>
        <taxon>Ascomycota</taxon>
        <taxon>Pezizomycotina</taxon>
        <taxon>Sordariomycetes</taxon>
        <taxon>Hypocreomycetidae</taxon>
        <taxon>Hypocreales</taxon>
        <taxon>Ophiocordycipitaceae</taxon>
        <taxon>Ophiocordyceps</taxon>
    </lineage>
</organism>
<reference evidence="2 3" key="1">
    <citation type="journal article" date="2020" name="G3 (Bethesda)">
        <title>Genetic Underpinnings of Host Manipulation by Ophiocordyceps as Revealed by Comparative Transcriptomics.</title>
        <authorList>
            <person name="Will I."/>
            <person name="Das B."/>
            <person name="Trinh T."/>
            <person name="Brachmann A."/>
            <person name="Ohm R.A."/>
            <person name="de Bekker C."/>
        </authorList>
    </citation>
    <scope>NUCLEOTIDE SEQUENCE [LARGE SCALE GENOMIC DNA]</scope>
    <source>
        <strain evidence="2 3">EC05</strain>
    </source>
</reference>
<sequence>MKFTAIILAMASAVAAVNEASVAQDARVGLDAQYAHDAQAALDFQAALDAQAAHDARVAHNAKIATDASFGFNGQAAGRLQNAQAASRAQNAQAAGRAQNAQAAINAQNAQAASNAQNAQGSQLGIEANAGMQWDIDQLLTGLGPMVQRSQCIVPCAYKVVNSLNCAGRGPIDTICNSMNIIAQRTTPCAQMCGLDNGFKDTILRIAGGICTRQPGATIGGLMPAFI</sequence>
<accession>A0A8H4VFB2</accession>
<dbReference type="EMBL" id="JAACLJ010000002">
    <property type="protein sequence ID" value="KAF4592076.1"/>
    <property type="molecule type" value="Genomic_DNA"/>
</dbReference>
<name>A0A8H4VFB2_9HYPO</name>
<evidence type="ECO:0000256" key="1">
    <source>
        <dbReference type="SAM" id="SignalP"/>
    </source>
</evidence>
<dbReference type="AlphaFoldDB" id="A0A8H4VFB2"/>
<feature type="chain" id="PRO_5034725718" evidence="1">
    <location>
        <begin position="17"/>
        <end position="227"/>
    </location>
</feature>
<feature type="signal peptide" evidence="1">
    <location>
        <begin position="1"/>
        <end position="16"/>
    </location>
</feature>
<comment type="caution">
    <text evidence="2">The sequence shown here is derived from an EMBL/GenBank/DDBJ whole genome shotgun (WGS) entry which is preliminary data.</text>
</comment>
<keyword evidence="1" id="KW-0732">Signal</keyword>
<dbReference type="Proteomes" id="UP000562929">
    <property type="component" value="Unassembled WGS sequence"/>
</dbReference>
<evidence type="ECO:0000313" key="2">
    <source>
        <dbReference type="EMBL" id="KAF4592076.1"/>
    </source>
</evidence>
<gene>
    <name evidence="2" type="ORF">GQ602_002375</name>
</gene>
<dbReference type="OrthoDB" id="4924937at2759"/>
<proteinExistence type="predicted"/>
<evidence type="ECO:0000313" key="3">
    <source>
        <dbReference type="Proteomes" id="UP000562929"/>
    </source>
</evidence>
<keyword evidence="3" id="KW-1185">Reference proteome</keyword>